<evidence type="ECO:0000256" key="2">
    <source>
        <dbReference type="SAM" id="Phobius"/>
    </source>
</evidence>
<name>U6JT30_9EIME</name>
<proteinExistence type="predicted"/>
<dbReference type="OrthoDB" id="348458at2759"/>
<accession>U6JT30</accession>
<feature type="transmembrane region" description="Helical" evidence="2">
    <location>
        <begin position="67"/>
        <end position="87"/>
    </location>
</feature>
<keyword evidence="4" id="KW-1185">Reference proteome</keyword>
<dbReference type="Proteomes" id="UP000030744">
    <property type="component" value="Unassembled WGS sequence"/>
</dbReference>
<keyword evidence="2" id="KW-0472">Membrane</keyword>
<feature type="compositionally biased region" description="Basic and acidic residues" evidence="1">
    <location>
        <begin position="625"/>
        <end position="636"/>
    </location>
</feature>
<dbReference type="RefSeq" id="XP_013350498.1">
    <property type="nucleotide sequence ID" value="XM_013495044.1"/>
</dbReference>
<dbReference type="VEuPathDB" id="ToxoDB:EMH_0011790"/>
<sequence>MQKAGRAAHSVPPVHIQLSNPGTDVVLLHFAGESSLRSNHATRPYISHRNDSPLFFRPKRKRGHRRFNILPVIFAALVAFATVYLLLRCARYLVATNKPKGVMRSVSAVDREDRRCEVPISLRGQGEPARVALSGESPDEGKVLQGAEQYISALAKEVKDSRTGLLSMPASLSVKVFSSVLRHCVVELAALTSLLEPAQRKPVEDAVEVVGLEIEFFSSFFKSHQKSRARLRHMQCMHDFLLELPRIDFAGDSMPRCQRISKLEKLLTLQEVALTQMQDGVRILTAHFQQGGEPLPEDTEKSHLDALYQTTEVRRNHVLRDNELGQWLRHKQAQGTRFGLAAPNIIQRIVEAPEKSHEELLEELRNTPLGKSQQHGKLRESGSTEAHAKPQQEAAPLPAEAHAGEVETNMRPSKSLSSSEPSVKSGQLAGVGASASQASERSGSSERPALLGGLGLPESVGASAVAGAAIASSSSASAPSKSLPLTASGAPVFPAKAGSHGAPETFSSSDSSAFSETSLQWSSSEVSRDVLFSGQSAVSNSANVYVDSEASDLATAAEPYGPSDVSPQQVTGHLQLHGAPLTLAPAGQVVPEMLSWLLEALAVSSVWQYPQTQLPGGLPVWKGGPSKERAESHLDDDTWPEDPANHGLWGRHAPASPSQHMLPGKRRAPSFQGGPSARRYASGRDIFAAPGVFGRRRLDDPESRPPDMQHSPGGRGTLSFPPEAVKRWQPPDTEPGIPLEGHLVPKRTRLPFKGVAVGEPAGMAQERETSPAARVTAALFSSTSADPSKALLSLRAHSGEAGNK</sequence>
<evidence type="ECO:0008006" key="5">
    <source>
        <dbReference type="Google" id="ProtNLM"/>
    </source>
</evidence>
<protein>
    <recommendedName>
        <fullName evidence="5">Transmembrane protein</fullName>
    </recommendedName>
</protein>
<dbReference type="AlphaFoldDB" id="U6JT30"/>
<evidence type="ECO:0000313" key="3">
    <source>
        <dbReference type="EMBL" id="CDJ27921.1"/>
    </source>
</evidence>
<dbReference type="EMBL" id="HG680487">
    <property type="protein sequence ID" value="CDJ27921.1"/>
    <property type="molecule type" value="Genomic_DNA"/>
</dbReference>
<reference evidence="3" key="2">
    <citation type="submission" date="2013-10" db="EMBL/GenBank/DDBJ databases">
        <authorList>
            <person name="Aslett M."/>
        </authorList>
    </citation>
    <scope>NUCLEOTIDE SEQUENCE [LARGE SCALE GENOMIC DNA]</scope>
    <source>
        <strain evidence="3">Houghton</strain>
    </source>
</reference>
<feature type="compositionally biased region" description="Low complexity" evidence="1">
    <location>
        <begin position="412"/>
        <end position="425"/>
    </location>
</feature>
<feature type="region of interest" description="Disordered" evidence="1">
    <location>
        <begin position="619"/>
        <end position="741"/>
    </location>
</feature>
<evidence type="ECO:0000256" key="1">
    <source>
        <dbReference type="SAM" id="MobiDB-lite"/>
    </source>
</evidence>
<feature type="compositionally biased region" description="Low complexity" evidence="1">
    <location>
        <begin position="432"/>
        <end position="447"/>
    </location>
</feature>
<feature type="compositionally biased region" description="Basic and acidic residues" evidence="1">
    <location>
        <begin position="377"/>
        <end position="390"/>
    </location>
</feature>
<feature type="region of interest" description="Disordered" evidence="1">
    <location>
        <begin position="365"/>
        <end position="451"/>
    </location>
</feature>
<keyword evidence="2" id="KW-0812">Transmembrane</keyword>
<feature type="compositionally biased region" description="Basic and acidic residues" evidence="1">
    <location>
        <begin position="696"/>
        <end position="707"/>
    </location>
</feature>
<dbReference type="GeneID" id="25376142"/>
<organism evidence="3 4">
    <name type="scientific">Eimeria mitis</name>
    <dbReference type="NCBI Taxonomy" id="44415"/>
    <lineage>
        <taxon>Eukaryota</taxon>
        <taxon>Sar</taxon>
        <taxon>Alveolata</taxon>
        <taxon>Apicomplexa</taxon>
        <taxon>Conoidasida</taxon>
        <taxon>Coccidia</taxon>
        <taxon>Eucoccidiorida</taxon>
        <taxon>Eimeriorina</taxon>
        <taxon>Eimeriidae</taxon>
        <taxon>Eimeria</taxon>
    </lineage>
</organism>
<feature type="compositionally biased region" description="Low complexity" evidence="1">
    <location>
        <begin position="391"/>
        <end position="401"/>
    </location>
</feature>
<gene>
    <name evidence="3" type="ORF">EMH_0011790</name>
</gene>
<reference evidence="3" key="1">
    <citation type="submission" date="2013-10" db="EMBL/GenBank/DDBJ databases">
        <title>Genomic analysis of the causative agents of coccidiosis in chickens.</title>
        <authorList>
            <person name="Reid A.J."/>
            <person name="Blake D."/>
            <person name="Billington K."/>
            <person name="Browne H."/>
            <person name="Dunn M."/>
            <person name="Hung S."/>
            <person name="Kawahara F."/>
            <person name="Miranda-Saavedra D."/>
            <person name="Mourier T."/>
            <person name="Nagra H."/>
            <person name="Otto T.D."/>
            <person name="Rawlings N."/>
            <person name="Sanchez A."/>
            <person name="Sanders M."/>
            <person name="Subramaniam C."/>
            <person name="Tay Y."/>
            <person name="Dear P."/>
            <person name="Doerig C."/>
            <person name="Gruber A."/>
            <person name="Parkinson J."/>
            <person name="Shirley M."/>
            <person name="Wan K.L."/>
            <person name="Berriman M."/>
            <person name="Tomley F."/>
            <person name="Pain A."/>
        </authorList>
    </citation>
    <scope>NUCLEOTIDE SEQUENCE [LARGE SCALE GENOMIC DNA]</scope>
    <source>
        <strain evidence="3">Houghton</strain>
    </source>
</reference>
<evidence type="ECO:0000313" key="4">
    <source>
        <dbReference type="Proteomes" id="UP000030744"/>
    </source>
</evidence>
<keyword evidence="2" id="KW-1133">Transmembrane helix</keyword>